<reference evidence="1" key="2">
    <citation type="submission" date="2015-06" db="UniProtKB">
        <authorList>
            <consortium name="EnsemblProtists"/>
        </authorList>
    </citation>
    <scope>IDENTIFICATION</scope>
    <source>
        <strain evidence="1">Emoy2</strain>
    </source>
</reference>
<protein>
    <submittedName>
        <fullName evidence="1">Uncharacterized protein</fullName>
    </submittedName>
</protein>
<dbReference type="InParanoid" id="M4BVR7"/>
<dbReference type="VEuPathDB" id="FungiDB:HpaG810611"/>
<dbReference type="EnsemblProtists" id="HpaT810611">
    <property type="protein sequence ID" value="HpaP810611"/>
    <property type="gene ID" value="HpaG810611"/>
</dbReference>
<proteinExistence type="predicted"/>
<dbReference type="HOGENOM" id="CLU_2836666_0_0_1"/>
<accession>M4BVR7</accession>
<dbReference type="AlphaFoldDB" id="M4BVR7"/>
<name>M4BVR7_HYAAE</name>
<keyword evidence="2" id="KW-1185">Reference proteome</keyword>
<dbReference type="Proteomes" id="UP000011713">
    <property type="component" value="Unassembled WGS sequence"/>
</dbReference>
<evidence type="ECO:0000313" key="2">
    <source>
        <dbReference type="Proteomes" id="UP000011713"/>
    </source>
</evidence>
<organism evidence="1 2">
    <name type="scientific">Hyaloperonospora arabidopsidis (strain Emoy2)</name>
    <name type="common">Downy mildew agent</name>
    <name type="synonym">Peronospora arabidopsidis</name>
    <dbReference type="NCBI Taxonomy" id="559515"/>
    <lineage>
        <taxon>Eukaryota</taxon>
        <taxon>Sar</taxon>
        <taxon>Stramenopiles</taxon>
        <taxon>Oomycota</taxon>
        <taxon>Peronosporomycetes</taxon>
        <taxon>Peronosporales</taxon>
        <taxon>Peronosporaceae</taxon>
        <taxon>Hyaloperonospora</taxon>
    </lineage>
</organism>
<dbReference type="EMBL" id="JH597984">
    <property type="status" value="NOT_ANNOTATED_CDS"/>
    <property type="molecule type" value="Genomic_DNA"/>
</dbReference>
<evidence type="ECO:0000313" key="1">
    <source>
        <dbReference type="EnsemblProtists" id="HpaP810611"/>
    </source>
</evidence>
<reference evidence="2" key="1">
    <citation type="journal article" date="2010" name="Science">
        <title>Signatures of adaptation to obligate biotrophy in the Hyaloperonospora arabidopsidis genome.</title>
        <authorList>
            <person name="Baxter L."/>
            <person name="Tripathy S."/>
            <person name="Ishaque N."/>
            <person name="Boot N."/>
            <person name="Cabral A."/>
            <person name="Kemen E."/>
            <person name="Thines M."/>
            <person name="Ah-Fong A."/>
            <person name="Anderson R."/>
            <person name="Badejoko W."/>
            <person name="Bittner-Eddy P."/>
            <person name="Boore J.L."/>
            <person name="Chibucos M.C."/>
            <person name="Coates M."/>
            <person name="Dehal P."/>
            <person name="Delehaunty K."/>
            <person name="Dong S."/>
            <person name="Downton P."/>
            <person name="Dumas B."/>
            <person name="Fabro G."/>
            <person name="Fronick C."/>
            <person name="Fuerstenberg S.I."/>
            <person name="Fulton L."/>
            <person name="Gaulin E."/>
            <person name="Govers F."/>
            <person name="Hughes L."/>
            <person name="Humphray S."/>
            <person name="Jiang R.H."/>
            <person name="Judelson H."/>
            <person name="Kamoun S."/>
            <person name="Kyung K."/>
            <person name="Meijer H."/>
            <person name="Minx P."/>
            <person name="Morris P."/>
            <person name="Nelson J."/>
            <person name="Phuntumart V."/>
            <person name="Qutob D."/>
            <person name="Rehmany A."/>
            <person name="Rougon-Cardoso A."/>
            <person name="Ryden P."/>
            <person name="Torto-Alalibo T."/>
            <person name="Studholme D."/>
            <person name="Wang Y."/>
            <person name="Win J."/>
            <person name="Wood J."/>
            <person name="Clifton S.W."/>
            <person name="Rogers J."/>
            <person name="Van den Ackerveken G."/>
            <person name="Jones J.D."/>
            <person name="McDowell J.M."/>
            <person name="Beynon J."/>
            <person name="Tyler B.M."/>
        </authorList>
    </citation>
    <scope>NUCLEOTIDE SEQUENCE [LARGE SCALE GENOMIC DNA]</scope>
    <source>
        <strain evidence="2">Emoy2</strain>
    </source>
</reference>
<sequence>MLCGNVSLVGEGVTGSHFSSPFDLRLRRVYFRRQQIVTSKSQLEAYTREHIVRAISGIVVSPLNQD</sequence>